<proteinExistence type="predicted"/>
<sequence>MNSPVLAVHQIIIFCRSVSQVCLHADFVFCACDYRPAPMFHPQSGKEYLSNLVFLSRFTGLRLVDIAEPLRYVVLMSPAFSTCPLLPNVGRLSVVLQRVRLLAVVPFMFIRPLPSAVNDSHHAALEDQLQVYG</sequence>
<dbReference type="AlphaFoldDB" id="A0A8X7BAM6"/>
<accession>A0A8X7BAM6</accession>
<organism evidence="1 2">
    <name type="scientific">Trichonephila clavipes</name>
    <name type="common">Golden silk orbweaver</name>
    <name type="synonym">Nephila clavipes</name>
    <dbReference type="NCBI Taxonomy" id="2585209"/>
    <lineage>
        <taxon>Eukaryota</taxon>
        <taxon>Metazoa</taxon>
        <taxon>Ecdysozoa</taxon>
        <taxon>Arthropoda</taxon>
        <taxon>Chelicerata</taxon>
        <taxon>Arachnida</taxon>
        <taxon>Araneae</taxon>
        <taxon>Araneomorphae</taxon>
        <taxon>Entelegynae</taxon>
        <taxon>Araneoidea</taxon>
        <taxon>Nephilidae</taxon>
        <taxon>Trichonephila</taxon>
    </lineage>
</organism>
<dbReference type="EMBL" id="BMAU01021371">
    <property type="protein sequence ID" value="GFY25216.1"/>
    <property type="molecule type" value="Genomic_DNA"/>
</dbReference>
<evidence type="ECO:0000313" key="2">
    <source>
        <dbReference type="Proteomes" id="UP000887159"/>
    </source>
</evidence>
<keyword evidence="2" id="KW-1185">Reference proteome</keyword>
<gene>
    <name evidence="1" type="ORF">TNCV_2483371</name>
</gene>
<comment type="caution">
    <text evidence="1">The sequence shown here is derived from an EMBL/GenBank/DDBJ whole genome shotgun (WGS) entry which is preliminary data.</text>
</comment>
<name>A0A8X7BAM6_TRICX</name>
<evidence type="ECO:0000313" key="1">
    <source>
        <dbReference type="EMBL" id="GFY25216.1"/>
    </source>
</evidence>
<protein>
    <submittedName>
        <fullName evidence="1">Uncharacterized protein</fullName>
    </submittedName>
</protein>
<reference evidence="1" key="1">
    <citation type="submission" date="2020-08" db="EMBL/GenBank/DDBJ databases">
        <title>Multicomponent nature underlies the extraordinary mechanical properties of spider dragline silk.</title>
        <authorList>
            <person name="Kono N."/>
            <person name="Nakamura H."/>
            <person name="Mori M."/>
            <person name="Yoshida Y."/>
            <person name="Ohtoshi R."/>
            <person name="Malay A.D."/>
            <person name="Moran D.A.P."/>
            <person name="Tomita M."/>
            <person name="Numata K."/>
            <person name="Arakawa K."/>
        </authorList>
    </citation>
    <scope>NUCLEOTIDE SEQUENCE</scope>
</reference>
<dbReference type="Proteomes" id="UP000887159">
    <property type="component" value="Unassembled WGS sequence"/>
</dbReference>